<keyword evidence="2" id="KW-0812">Transmembrane</keyword>
<organism evidence="3 4">
    <name type="scientific">Microbacterium schleiferi</name>
    <dbReference type="NCBI Taxonomy" id="69362"/>
    <lineage>
        <taxon>Bacteria</taxon>
        <taxon>Bacillati</taxon>
        <taxon>Actinomycetota</taxon>
        <taxon>Actinomycetes</taxon>
        <taxon>Micrococcales</taxon>
        <taxon>Microbacteriaceae</taxon>
        <taxon>Microbacterium</taxon>
    </lineage>
</organism>
<dbReference type="Proteomes" id="UP001351900">
    <property type="component" value="Unassembled WGS sequence"/>
</dbReference>
<dbReference type="RefSeq" id="WP_331790389.1">
    <property type="nucleotide sequence ID" value="NZ_JAZHOV010000001.1"/>
</dbReference>
<evidence type="ECO:0000256" key="1">
    <source>
        <dbReference type="PROSITE-ProRule" id="PRU00339"/>
    </source>
</evidence>
<evidence type="ECO:0000313" key="3">
    <source>
        <dbReference type="EMBL" id="MEF2253611.1"/>
    </source>
</evidence>
<sequence length="150" mass="16529">MNSRIAVGVMAALLLLYIALVAQRAWLLLISGDPVGVAMGAVLVVLPVIAIWALARELWFGVRAEQLGRRLEAEGEVPEDLVAVRPSGRVMRADGDALFPRFKADVENAPDDWRAWYRLGIVYDAAGDRRRARAAVRTAIRLERGRGVQN</sequence>
<feature type="repeat" description="TPR" evidence="1">
    <location>
        <begin position="113"/>
        <end position="146"/>
    </location>
</feature>
<name>A0ABU7V1P9_9MICO</name>
<protein>
    <recommendedName>
        <fullName evidence="5">Tetratricopeptide repeat protein</fullName>
    </recommendedName>
</protein>
<keyword evidence="4" id="KW-1185">Reference proteome</keyword>
<evidence type="ECO:0008006" key="5">
    <source>
        <dbReference type="Google" id="ProtNLM"/>
    </source>
</evidence>
<dbReference type="PROSITE" id="PS50005">
    <property type="entry name" value="TPR"/>
    <property type="match status" value="1"/>
</dbReference>
<reference evidence="3 4" key="1">
    <citation type="submission" date="2024-01" db="EMBL/GenBank/DDBJ databases">
        <title>the genome sequence of strain Microbacterium schleiferi NBRC 15075.</title>
        <authorList>
            <person name="Ding Y."/>
            <person name="Zhang G."/>
        </authorList>
    </citation>
    <scope>NUCLEOTIDE SEQUENCE [LARGE SCALE GENOMIC DNA]</scope>
    <source>
        <strain evidence="3 4">NBRC 15075</strain>
    </source>
</reference>
<accession>A0ABU7V1P9</accession>
<dbReference type="InterPro" id="IPR011990">
    <property type="entry name" value="TPR-like_helical_dom_sf"/>
</dbReference>
<dbReference type="EMBL" id="JAZHOV010000001">
    <property type="protein sequence ID" value="MEF2253611.1"/>
    <property type="molecule type" value="Genomic_DNA"/>
</dbReference>
<dbReference type="Gene3D" id="1.25.40.10">
    <property type="entry name" value="Tetratricopeptide repeat domain"/>
    <property type="match status" value="1"/>
</dbReference>
<comment type="caution">
    <text evidence="3">The sequence shown here is derived from an EMBL/GenBank/DDBJ whole genome shotgun (WGS) entry which is preliminary data.</text>
</comment>
<dbReference type="SUPFAM" id="SSF48452">
    <property type="entry name" value="TPR-like"/>
    <property type="match status" value="1"/>
</dbReference>
<evidence type="ECO:0000313" key="4">
    <source>
        <dbReference type="Proteomes" id="UP001351900"/>
    </source>
</evidence>
<gene>
    <name evidence="3" type="ORF">V2V91_00500</name>
</gene>
<proteinExistence type="predicted"/>
<keyword evidence="2" id="KW-0472">Membrane</keyword>
<keyword evidence="2" id="KW-1133">Transmembrane helix</keyword>
<keyword evidence="1" id="KW-0802">TPR repeat</keyword>
<dbReference type="InterPro" id="IPR019734">
    <property type="entry name" value="TPR_rpt"/>
</dbReference>
<feature type="transmembrane region" description="Helical" evidence="2">
    <location>
        <begin position="34"/>
        <end position="55"/>
    </location>
</feature>
<evidence type="ECO:0000256" key="2">
    <source>
        <dbReference type="SAM" id="Phobius"/>
    </source>
</evidence>